<name>A0A1Z1DF56_BPGO3</name>
<keyword evidence="2" id="KW-1185">Reference proteome</keyword>
<proteinExistence type="predicted"/>
<accession>A0A1Z1DF56</accession>
<organism evidence="1 2">
    <name type="scientific">Bacillus phage vB_BsuM-Goe3</name>
    <dbReference type="NCBI Taxonomy" id="1933063"/>
    <lineage>
        <taxon>Viruses</taxon>
        <taxon>Duplodnaviria</taxon>
        <taxon>Heunggongvirae</taxon>
        <taxon>Uroviricota</taxon>
        <taxon>Caudoviricetes</taxon>
        <taxon>Herelleviridae</taxon>
        <taxon>Bastillevirinae</taxon>
        <taxon>Grisebachstrassevirus</taxon>
        <taxon>Grisebachstrassevirus goe3</taxon>
    </lineage>
</organism>
<protein>
    <submittedName>
        <fullName evidence="1">Uncharacterized protein</fullName>
    </submittedName>
</protein>
<sequence>MVGVLEKLAGVTGSTTDETFDRITSILSAFGTVVNEEEKPEHITELVLTQYKVDVGGKPKLYELWYQTLTPYSPEYMDCAFGFDEVTE</sequence>
<organismHost>
    <name type="scientific">Bacillus subtilis</name>
    <dbReference type="NCBI Taxonomy" id="1423"/>
</organismHost>
<dbReference type="Proteomes" id="UP000221795">
    <property type="component" value="Segment"/>
</dbReference>
<gene>
    <name evidence="1" type="ORF">Goe3_c13500</name>
</gene>
<evidence type="ECO:0000313" key="2">
    <source>
        <dbReference type="Proteomes" id="UP000221795"/>
    </source>
</evidence>
<evidence type="ECO:0000313" key="1">
    <source>
        <dbReference type="EMBL" id="APZ82596.1"/>
    </source>
</evidence>
<dbReference type="EMBL" id="KY368640">
    <property type="protein sequence ID" value="APZ82596.1"/>
    <property type="molecule type" value="Genomic_DNA"/>
</dbReference>
<reference evidence="1" key="1">
    <citation type="journal article" date="2017" name="Viruses">
        <title>Characterization of Bacillus subtilis Viruses vB_BsuM-Goe2 and vB_BsuM-Goe3.</title>
        <authorList>
            <person name="Willms I.M."/>
            <person name="Hoppert M."/>
            <person name="Hertel R."/>
        </authorList>
    </citation>
    <scope>NUCLEOTIDE SEQUENCE [LARGE SCALE GENOMIC DNA]</scope>
</reference>